<accession>A0ABV8KR14</accession>
<keyword evidence="1" id="KW-1133">Transmembrane helix</keyword>
<keyword evidence="1" id="KW-0812">Transmembrane</keyword>
<sequence length="84" mass="9125">MTWQVIVLIGAVGIIMLIGSALLNRRAQRLAEGRPVDWEALRTDVAAALDRDDLAGAVKIYRQRTNAGLLAAADAVQQIDGDRR</sequence>
<keyword evidence="3" id="KW-1185">Reference proteome</keyword>
<reference evidence="3" key="1">
    <citation type="journal article" date="2019" name="Int. J. Syst. Evol. Microbiol.">
        <title>The Global Catalogue of Microorganisms (GCM) 10K type strain sequencing project: providing services to taxonomists for standard genome sequencing and annotation.</title>
        <authorList>
            <consortium name="The Broad Institute Genomics Platform"/>
            <consortium name="The Broad Institute Genome Sequencing Center for Infectious Disease"/>
            <person name="Wu L."/>
            <person name="Ma J."/>
        </authorList>
    </citation>
    <scope>NUCLEOTIDE SEQUENCE [LARGE SCALE GENOMIC DNA]</scope>
    <source>
        <strain evidence="3">2902at01</strain>
    </source>
</reference>
<evidence type="ECO:0000313" key="2">
    <source>
        <dbReference type="EMBL" id="MFC4108347.1"/>
    </source>
</evidence>
<name>A0ABV8KR14_9ACTN</name>
<dbReference type="Proteomes" id="UP001595868">
    <property type="component" value="Unassembled WGS sequence"/>
</dbReference>
<dbReference type="EMBL" id="JBHSBN010000015">
    <property type="protein sequence ID" value="MFC4108347.1"/>
    <property type="molecule type" value="Genomic_DNA"/>
</dbReference>
<evidence type="ECO:0000313" key="3">
    <source>
        <dbReference type="Proteomes" id="UP001595868"/>
    </source>
</evidence>
<keyword evidence="1" id="KW-0472">Membrane</keyword>
<organism evidence="2 3">
    <name type="scientific">Micromonospora zhanjiangensis</name>
    <dbReference type="NCBI Taxonomy" id="1522057"/>
    <lineage>
        <taxon>Bacteria</taxon>
        <taxon>Bacillati</taxon>
        <taxon>Actinomycetota</taxon>
        <taxon>Actinomycetes</taxon>
        <taxon>Micromonosporales</taxon>
        <taxon>Micromonosporaceae</taxon>
        <taxon>Micromonospora</taxon>
    </lineage>
</organism>
<protein>
    <submittedName>
        <fullName evidence="2">Uncharacterized protein</fullName>
    </submittedName>
</protein>
<proteinExistence type="predicted"/>
<evidence type="ECO:0000256" key="1">
    <source>
        <dbReference type="SAM" id="Phobius"/>
    </source>
</evidence>
<comment type="caution">
    <text evidence="2">The sequence shown here is derived from an EMBL/GenBank/DDBJ whole genome shotgun (WGS) entry which is preliminary data.</text>
</comment>
<feature type="transmembrane region" description="Helical" evidence="1">
    <location>
        <begin position="6"/>
        <end position="24"/>
    </location>
</feature>
<gene>
    <name evidence="2" type="ORF">ACFOX0_20735</name>
</gene>
<dbReference type="RefSeq" id="WP_377548482.1">
    <property type="nucleotide sequence ID" value="NZ_JBHSBN010000015.1"/>
</dbReference>